<evidence type="ECO:0000256" key="3">
    <source>
        <dbReference type="ARBA" id="ARBA00023027"/>
    </source>
</evidence>
<evidence type="ECO:0000259" key="7">
    <source>
        <dbReference type="PROSITE" id="PS50305"/>
    </source>
</evidence>
<evidence type="ECO:0000313" key="8">
    <source>
        <dbReference type="EMBL" id="OJA20447.1"/>
    </source>
</evidence>
<dbReference type="InterPro" id="IPR026591">
    <property type="entry name" value="Sirtuin_cat_small_dom_sf"/>
</dbReference>
<accession>A0A1J8QII4</accession>
<keyword evidence="3" id="KW-0520">NAD</keyword>
<evidence type="ECO:0000256" key="2">
    <source>
        <dbReference type="ARBA" id="ARBA00022679"/>
    </source>
</evidence>
<dbReference type="GO" id="GO:0005739">
    <property type="term" value="C:mitochondrion"/>
    <property type="evidence" value="ECO:0007669"/>
    <property type="project" value="UniProtKB-SubCell"/>
</dbReference>
<dbReference type="InterPro" id="IPR029035">
    <property type="entry name" value="DHS-like_NAD/FAD-binding_dom"/>
</dbReference>
<evidence type="ECO:0000256" key="4">
    <source>
        <dbReference type="ARBA" id="ARBA00023128"/>
    </source>
</evidence>
<evidence type="ECO:0000256" key="6">
    <source>
        <dbReference type="SAM" id="MobiDB-lite"/>
    </source>
</evidence>
<comment type="caution">
    <text evidence="5">Lacks conserved residue(s) required for the propagation of feature annotation.</text>
</comment>
<proteinExistence type="predicted"/>
<dbReference type="STRING" id="180088.A0A1J8QII4"/>
<dbReference type="EMBL" id="LVVM01000539">
    <property type="protein sequence ID" value="OJA20447.1"/>
    <property type="molecule type" value="Genomic_DNA"/>
</dbReference>
<keyword evidence="4" id="KW-0496">Mitochondrion</keyword>
<comment type="caution">
    <text evidence="8">The sequence shown here is derived from an EMBL/GenBank/DDBJ whole genome shotgun (WGS) entry which is preliminary data.</text>
</comment>
<dbReference type="Gene3D" id="3.40.50.1220">
    <property type="entry name" value="TPP-binding domain"/>
    <property type="match status" value="1"/>
</dbReference>
<organism evidence="8 9">
    <name type="scientific">Rhizopogon vesiculosus</name>
    <dbReference type="NCBI Taxonomy" id="180088"/>
    <lineage>
        <taxon>Eukaryota</taxon>
        <taxon>Fungi</taxon>
        <taxon>Dikarya</taxon>
        <taxon>Basidiomycota</taxon>
        <taxon>Agaricomycotina</taxon>
        <taxon>Agaricomycetes</taxon>
        <taxon>Agaricomycetidae</taxon>
        <taxon>Boletales</taxon>
        <taxon>Suillineae</taxon>
        <taxon>Rhizopogonaceae</taxon>
        <taxon>Rhizopogon</taxon>
    </lineage>
</organism>
<evidence type="ECO:0000256" key="5">
    <source>
        <dbReference type="PROSITE-ProRule" id="PRU00236"/>
    </source>
</evidence>
<dbReference type="SUPFAM" id="SSF52467">
    <property type="entry name" value="DHS-like NAD/FAD-binding domain"/>
    <property type="match status" value="1"/>
</dbReference>
<keyword evidence="9" id="KW-1185">Reference proteome</keyword>
<dbReference type="AlphaFoldDB" id="A0A1J8QII4"/>
<dbReference type="Proteomes" id="UP000183567">
    <property type="component" value="Unassembled WGS sequence"/>
</dbReference>
<gene>
    <name evidence="8" type="ORF">AZE42_06075</name>
</gene>
<dbReference type="PANTHER" id="PTHR11085">
    <property type="entry name" value="NAD-DEPENDENT PROTEIN DEACYLASE SIRTUIN-5, MITOCHONDRIAL-RELATED"/>
    <property type="match status" value="1"/>
</dbReference>
<dbReference type="OrthoDB" id="424302at2759"/>
<protein>
    <recommendedName>
        <fullName evidence="7">Deacetylase sirtuin-type domain-containing protein</fullName>
    </recommendedName>
</protein>
<dbReference type="Gene3D" id="3.30.1600.10">
    <property type="entry name" value="SIR2/SIRT2 'Small Domain"/>
    <property type="match status" value="1"/>
</dbReference>
<keyword evidence="2" id="KW-0808">Transferase</keyword>
<dbReference type="GO" id="GO:0070403">
    <property type="term" value="F:NAD+ binding"/>
    <property type="evidence" value="ECO:0007669"/>
    <property type="project" value="TreeGrafter"/>
</dbReference>
<dbReference type="GO" id="GO:0017136">
    <property type="term" value="F:histone deacetylase activity, NAD-dependent"/>
    <property type="evidence" value="ECO:0007669"/>
    <property type="project" value="TreeGrafter"/>
</dbReference>
<dbReference type="PROSITE" id="PS50305">
    <property type="entry name" value="SIRTUIN"/>
    <property type="match status" value="1"/>
</dbReference>
<evidence type="ECO:0000256" key="1">
    <source>
        <dbReference type="ARBA" id="ARBA00004173"/>
    </source>
</evidence>
<comment type="subcellular location">
    <subcellularLocation>
        <location evidence="1">Mitochondrion</location>
    </subcellularLocation>
</comment>
<dbReference type="InterPro" id="IPR050134">
    <property type="entry name" value="NAD-dep_sirtuin_deacylases"/>
</dbReference>
<reference evidence="8 9" key="1">
    <citation type="submission" date="2016-03" db="EMBL/GenBank/DDBJ databases">
        <title>Comparative genomics of the ectomycorrhizal sister species Rhizopogon vinicolor and Rhizopogon vesiculosus (Basidiomycota: Boletales) reveals a divergence of the mating type B locus.</title>
        <authorList>
            <person name="Mujic A.B."/>
            <person name="Kuo A."/>
            <person name="Tritt A."/>
            <person name="Lipzen A."/>
            <person name="Chen C."/>
            <person name="Johnson J."/>
            <person name="Sharma A."/>
            <person name="Barry K."/>
            <person name="Grigoriev I.V."/>
            <person name="Spatafora J.W."/>
        </authorList>
    </citation>
    <scope>NUCLEOTIDE SEQUENCE [LARGE SCALE GENOMIC DNA]</scope>
    <source>
        <strain evidence="8 9">AM-OR11-056</strain>
    </source>
</reference>
<feature type="domain" description="Deacetylase sirtuin-type" evidence="7">
    <location>
        <begin position="21"/>
        <end position="346"/>
    </location>
</feature>
<evidence type="ECO:0000313" key="9">
    <source>
        <dbReference type="Proteomes" id="UP000183567"/>
    </source>
</evidence>
<feature type="region of interest" description="Disordered" evidence="6">
    <location>
        <begin position="345"/>
        <end position="364"/>
    </location>
</feature>
<sequence>MRVSIPTIPHTITTSGIQRRTISPAAAVERIADFLAPGNVTLLTGAGVSVASGIRAYRGKDGRYMNPNYQPIFYHELVDESEKGFAFRKVIRPSFYPIAFELVTQQAAVLTDYTIRRSHTSGSHTVSENIYLNCTELFMYVADRLRAHFPRFGGQVTNPSCLQRVHCKRGHVVPRDVFQDWLSASNPQWKAFVDNLERTGQKPRTNPDGDVELEGVSYADFVVPACPECILEGERNSVHKPEVIFFGESIPGQMKNRSFFDIERSGRVFVLGTTLATYSAFRLVKRALELRKPVLLLNVGPTRADGLPGVEKLEISSSLVLRDAVRALLGSRASQDPAIVHLLQSGIHQPPPEDHNIISNKTST</sequence>
<dbReference type="PANTHER" id="PTHR11085:SF10">
    <property type="entry name" value="NAD-DEPENDENT PROTEIN DEACYLASE SIRTUIN-5, MITOCHONDRIAL-RELATED"/>
    <property type="match status" value="1"/>
</dbReference>
<name>A0A1J8QII4_9AGAM</name>
<dbReference type="InterPro" id="IPR026590">
    <property type="entry name" value="Ssirtuin_cat_dom"/>
</dbReference>